<protein>
    <submittedName>
        <fullName evidence="3">Peptidase U62</fullName>
    </submittedName>
</protein>
<dbReference type="EMBL" id="CP007141">
    <property type="protein sequence ID" value="AJC73093.1"/>
    <property type="molecule type" value="Genomic_DNA"/>
</dbReference>
<reference evidence="3 4" key="1">
    <citation type="submission" date="2014-01" db="EMBL/GenBank/DDBJ databases">
        <title>Genome sequencing of Thermotog hypogea.</title>
        <authorList>
            <person name="Zhang X."/>
            <person name="Alvare G."/>
            <person name="Fristensky B."/>
            <person name="Chen L."/>
            <person name="Suen T."/>
            <person name="Chen Q."/>
            <person name="Ma K."/>
        </authorList>
    </citation>
    <scope>NUCLEOTIDE SEQUENCE [LARGE SCALE GENOMIC DNA]</scope>
    <source>
        <strain evidence="3 4">DSM 11164</strain>
    </source>
</reference>
<dbReference type="Proteomes" id="UP000077469">
    <property type="component" value="Chromosome"/>
</dbReference>
<dbReference type="PATRIC" id="fig|1123384.7.peg.298"/>
<accession>A0A0X1KPB7</accession>
<sequence length="443" mass="49629">MRGEAFYRNLFRLMNEHFIGLKFLAVVWEQDQALTRFANSRIHQNVAERKASLSVLATRGNKIALATSNDLTVPGLKALKEKLETMLEFATPLDYEFSLPEVSVGYPVENVAESLKKVFAEQRASVFDRMLKIAPNDVQLFGYVSDNVTENVIMSSNGTFLYQSFGGVSFNVVAMCDSASGYASGVAKSYEELSVDEKVERAVRFAKMSKNPVEIDPGSYTVILGPEAVSDLFMYFGWLCTNGYTHELKISPSAKYLGTKIGPSELNVYDDPTHPLQLPFVYDLCGKKREKMAIIENGVFKNVLYAHGAALRFNKKPTGHTFSLDDLDNSVPVNLVVDAANTPVEEILSNTKSGIYVNRFHYMNIVDPQEAIFTGMTRDGTFLIENGQLTKAVKNMRFNVKFFEFTQNIEAISKEIETVASEYFPQIAPYMKVQQFNFTSKTA</sequence>
<evidence type="ECO:0000313" key="4">
    <source>
        <dbReference type="Proteomes" id="UP000077469"/>
    </source>
</evidence>
<evidence type="ECO:0000313" key="3">
    <source>
        <dbReference type="EMBL" id="AJC73093.1"/>
    </source>
</evidence>
<dbReference type="RefSeq" id="WP_031503437.1">
    <property type="nucleotide sequence ID" value="NC_022795.1"/>
</dbReference>
<dbReference type="SUPFAM" id="SSF111283">
    <property type="entry name" value="Putative modulator of DNA gyrase, PmbA/TldD"/>
    <property type="match status" value="1"/>
</dbReference>
<dbReference type="OrthoDB" id="9803618at2"/>
<evidence type="ECO:0000259" key="2">
    <source>
        <dbReference type="Pfam" id="PF19290"/>
    </source>
</evidence>
<dbReference type="InterPro" id="IPR045569">
    <property type="entry name" value="Metalloprtase-TldD/E_C"/>
</dbReference>
<dbReference type="InterPro" id="IPR035068">
    <property type="entry name" value="TldD/PmbA_N"/>
</dbReference>
<dbReference type="InterPro" id="IPR036059">
    <property type="entry name" value="TldD/PmbA_sf"/>
</dbReference>
<dbReference type="AlphaFoldDB" id="A0A0X1KPB7"/>
<dbReference type="KEGG" id="phy:AJ81_01500"/>
<gene>
    <name evidence="3" type="ORF">AJ81_01500</name>
</gene>
<dbReference type="GO" id="GO:0006508">
    <property type="term" value="P:proteolysis"/>
    <property type="evidence" value="ECO:0007669"/>
    <property type="project" value="InterPro"/>
</dbReference>
<name>A0A0X1KPB7_9THEM</name>
<keyword evidence="4" id="KW-1185">Reference proteome</keyword>
<feature type="domain" description="Metalloprotease TldD/E C-terminal" evidence="1">
    <location>
        <begin position="217"/>
        <end position="439"/>
    </location>
</feature>
<dbReference type="Pfam" id="PF19290">
    <property type="entry name" value="PmbA_TldD_2nd"/>
    <property type="match status" value="1"/>
</dbReference>
<organism evidence="3 4">
    <name type="scientific">Pseudothermotoga hypogea DSM 11164 = NBRC 106472</name>
    <dbReference type="NCBI Taxonomy" id="1123384"/>
    <lineage>
        <taxon>Bacteria</taxon>
        <taxon>Thermotogati</taxon>
        <taxon>Thermotogota</taxon>
        <taxon>Thermotogae</taxon>
        <taxon>Thermotogales</taxon>
        <taxon>Thermotogaceae</taxon>
        <taxon>Pseudothermotoga</taxon>
    </lineage>
</organism>
<dbReference type="InterPro" id="IPR045570">
    <property type="entry name" value="Metalloprtase-TldD/E_cen_dom"/>
</dbReference>
<feature type="domain" description="Metalloprotease TldD/E central" evidence="2">
    <location>
        <begin position="116"/>
        <end position="209"/>
    </location>
</feature>
<dbReference type="GO" id="GO:0008237">
    <property type="term" value="F:metallopeptidase activity"/>
    <property type="evidence" value="ECO:0007669"/>
    <property type="project" value="InterPro"/>
</dbReference>
<dbReference type="PANTHER" id="PTHR43666:SF1">
    <property type="entry name" value="CONSERVED PROTEIN"/>
    <property type="match status" value="1"/>
</dbReference>
<proteinExistence type="predicted"/>
<dbReference type="PaxDb" id="1123384-AJ81_01500"/>
<dbReference type="STRING" id="1123384.AJ81_01500"/>
<dbReference type="PANTHER" id="PTHR43666">
    <property type="entry name" value="TLDD PROTEIN"/>
    <property type="match status" value="1"/>
</dbReference>
<dbReference type="Pfam" id="PF19289">
    <property type="entry name" value="PmbA_TldD_3rd"/>
    <property type="match status" value="1"/>
</dbReference>
<evidence type="ECO:0000259" key="1">
    <source>
        <dbReference type="Pfam" id="PF19289"/>
    </source>
</evidence>
<dbReference type="Gene3D" id="3.30.2290.10">
    <property type="entry name" value="PmbA/TldD superfamily"/>
    <property type="match status" value="1"/>
</dbReference>